<sequence length="130" mass="13855">MTIAHQHQGEHIHHVALECRKGGEGNALLRPGQLAADGHRCATGALCQQDSPGLLQLPDPLLGTRIVEGYHEISQGSGLEALPNGGPGGEFVTQADDAKIMHQRPTESGGCHLERGNARMHCKIGTLLFR</sequence>
<organism evidence="1 2">
    <name type="scientific">Candidatus Synechococcus spongiarum 15L</name>
    <dbReference type="NCBI Taxonomy" id="1608419"/>
    <lineage>
        <taxon>Bacteria</taxon>
        <taxon>Bacillati</taxon>
        <taxon>Cyanobacteriota</taxon>
        <taxon>Cyanophyceae</taxon>
        <taxon>Synechococcales</taxon>
        <taxon>Synechococcaceae</taxon>
        <taxon>Synechococcus</taxon>
    </lineage>
</organism>
<name>A0A0G8AUD5_9SYNE</name>
<evidence type="ECO:0000313" key="1">
    <source>
        <dbReference type="EMBL" id="KKZ11521.1"/>
    </source>
</evidence>
<gene>
    <name evidence="1" type="ORF">TQ37_06965</name>
</gene>
<reference evidence="1 2" key="1">
    <citation type="submission" date="2015-02" db="EMBL/GenBank/DDBJ databases">
        <authorList>
            <person name="Slaby B."/>
            <person name="Hentschel U."/>
        </authorList>
    </citation>
    <scope>NUCLEOTIDE SEQUENCE [LARGE SCALE GENOMIC DNA]</scope>
    <source>
        <strain evidence="1">15L</strain>
    </source>
</reference>
<reference evidence="1 2" key="2">
    <citation type="submission" date="2015-05" db="EMBL/GenBank/DDBJ databases">
        <title>Lifestyle Evolution in Cyanobacterial Symbionts of Sponges.</title>
        <authorList>
            <person name="Burgsdorf I."/>
            <person name="Slaby B.M."/>
            <person name="Handley K.M."/>
            <person name="Haber M."/>
            <person name="Blom J."/>
            <person name="Marshall C.W."/>
            <person name="Gilbert J.A."/>
            <person name="Hentschel U."/>
            <person name="Steindler L."/>
        </authorList>
    </citation>
    <scope>NUCLEOTIDE SEQUENCE [LARGE SCALE GENOMIC DNA]</scope>
    <source>
        <strain evidence="1">15L</strain>
    </source>
</reference>
<protein>
    <submittedName>
        <fullName evidence="1">Uncharacterized protein</fullName>
    </submittedName>
</protein>
<dbReference type="EMBL" id="JYFQ01000140">
    <property type="protein sequence ID" value="KKZ11521.1"/>
    <property type="molecule type" value="Genomic_DNA"/>
</dbReference>
<dbReference type="AlphaFoldDB" id="A0A0G8AUD5"/>
<accession>A0A0G8AUD5</accession>
<proteinExistence type="predicted"/>
<evidence type="ECO:0000313" key="2">
    <source>
        <dbReference type="Proteomes" id="UP000035037"/>
    </source>
</evidence>
<comment type="caution">
    <text evidence="1">The sequence shown here is derived from an EMBL/GenBank/DDBJ whole genome shotgun (WGS) entry which is preliminary data.</text>
</comment>
<dbReference type="Proteomes" id="UP000035037">
    <property type="component" value="Unassembled WGS sequence"/>
</dbReference>